<name>M3CWB5_SPHMS</name>
<organism evidence="2 3">
    <name type="scientific">Sphaerulina musiva (strain SO2202)</name>
    <name type="common">Poplar stem canker fungus</name>
    <name type="synonym">Septoria musiva</name>
    <dbReference type="NCBI Taxonomy" id="692275"/>
    <lineage>
        <taxon>Eukaryota</taxon>
        <taxon>Fungi</taxon>
        <taxon>Dikarya</taxon>
        <taxon>Ascomycota</taxon>
        <taxon>Pezizomycotina</taxon>
        <taxon>Dothideomycetes</taxon>
        <taxon>Dothideomycetidae</taxon>
        <taxon>Mycosphaerellales</taxon>
        <taxon>Mycosphaerellaceae</taxon>
        <taxon>Sphaerulina</taxon>
    </lineage>
</organism>
<evidence type="ECO:0000256" key="1">
    <source>
        <dbReference type="SAM" id="MobiDB-lite"/>
    </source>
</evidence>
<dbReference type="RefSeq" id="XP_016756077.1">
    <property type="nucleotide sequence ID" value="XM_016902247.1"/>
</dbReference>
<feature type="region of interest" description="Disordered" evidence="1">
    <location>
        <begin position="35"/>
        <end position="63"/>
    </location>
</feature>
<feature type="compositionally biased region" description="Polar residues" evidence="1">
    <location>
        <begin position="40"/>
        <end position="51"/>
    </location>
</feature>
<dbReference type="HOGENOM" id="CLU_2348029_0_0_1"/>
<proteinExistence type="predicted"/>
<gene>
    <name evidence="2" type="ORF">SEPMUDRAFT_128984</name>
</gene>
<accession>M3CWB5</accession>
<dbReference type="AlphaFoldDB" id="M3CWB5"/>
<evidence type="ECO:0000313" key="3">
    <source>
        <dbReference type="Proteomes" id="UP000016931"/>
    </source>
</evidence>
<feature type="compositionally biased region" description="Basic and acidic residues" evidence="1">
    <location>
        <begin position="1"/>
        <end position="21"/>
    </location>
</feature>
<dbReference type="GeneID" id="27899384"/>
<protein>
    <submittedName>
        <fullName evidence="2">Uncharacterized protein</fullName>
    </submittedName>
</protein>
<keyword evidence="3" id="KW-1185">Reference proteome</keyword>
<evidence type="ECO:0000313" key="2">
    <source>
        <dbReference type="EMBL" id="EMF07956.1"/>
    </source>
</evidence>
<dbReference type="EMBL" id="KB456272">
    <property type="protein sequence ID" value="EMF07956.1"/>
    <property type="molecule type" value="Genomic_DNA"/>
</dbReference>
<feature type="region of interest" description="Disordered" evidence="1">
    <location>
        <begin position="1"/>
        <end position="23"/>
    </location>
</feature>
<sequence>MLPRNEKESSEKKDKAHRDTRPPFIVCRHYESKKIKDTSTTRTKPLSSINNPRPPALIDTSTGKLNSDDYSAACTKVATCKKHSRNMHKVILAYQVL</sequence>
<dbReference type="Proteomes" id="UP000016931">
    <property type="component" value="Unassembled WGS sequence"/>
</dbReference>
<reference evidence="2 3" key="1">
    <citation type="journal article" date="2012" name="PLoS Pathog.">
        <title>Diverse lifestyles and strategies of plant pathogenesis encoded in the genomes of eighteen Dothideomycetes fungi.</title>
        <authorList>
            <person name="Ohm R.A."/>
            <person name="Feau N."/>
            <person name="Henrissat B."/>
            <person name="Schoch C.L."/>
            <person name="Horwitz B.A."/>
            <person name="Barry K.W."/>
            <person name="Condon B.J."/>
            <person name="Copeland A.C."/>
            <person name="Dhillon B."/>
            <person name="Glaser F."/>
            <person name="Hesse C.N."/>
            <person name="Kosti I."/>
            <person name="LaButti K."/>
            <person name="Lindquist E.A."/>
            <person name="Lucas S."/>
            <person name="Salamov A.A."/>
            <person name="Bradshaw R.E."/>
            <person name="Ciuffetti L."/>
            <person name="Hamelin R.C."/>
            <person name="Kema G.H.J."/>
            <person name="Lawrence C."/>
            <person name="Scott J.A."/>
            <person name="Spatafora J.W."/>
            <person name="Turgeon B.G."/>
            <person name="de Wit P.J.G.M."/>
            <person name="Zhong S."/>
            <person name="Goodwin S.B."/>
            <person name="Grigoriev I.V."/>
        </authorList>
    </citation>
    <scope>NUCLEOTIDE SEQUENCE [LARGE SCALE GENOMIC DNA]</scope>
    <source>
        <strain evidence="2 3">SO2202</strain>
    </source>
</reference>